<reference evidence="3" key="2">
    <citation type="journal article" date="2018" name="Environ. Microbiol.">
        <title>Bloom of a denitrifying methanotroph, 'Candidatus Methylomirabilis limnetica', in a deep stratified lake.</title>
        <authorList>
            <person name="Graf J.S."/>
            <person name="Mayr M.J."/>
            <person name="Marchant H.K."/>
            <person name="Tienken D."/>
            <person name="Hach P.F."/>
            <person name="Brand A."/>
            <person name="Schubert C.J."/>
            <person name="Kuypers M.M."/>
            <person name="Milucka J."/>
        </authorList>
    </citation>
    <scope>NUCLEOTIDE SEQUENCE [LARGE SCALE GENOMIC DNA]</scope>
    <source>
        <strain evidence="3">Zug</strain>
    </source>
</reference>
<dbReference type="AlphaFoldDB" id="A0A2T4TYP6"/>
<dbReference type="InterPro" id="IPR036188">
    <property type="entry name" value="FAD/NAD-bd_sf"/>
</dbReference>
<reference evidence="2 3" key="1">
    <citation type="submission" date="2017-09" db="EMBL/GenBank/DDBJ databases">
        <title>Bloom of a denitrifying methanotroph, Candidatus Methylomirabilis limnetica, in a deep stratified lake.</title>
        <authorList>
            <person name="Graf J.S."/>
            <person name="Marchant H.K."/>
            <person name="Tienken D."/>
            <person name="Hach P.F."/>
            <person name="Brand A."/>
            <person name="Schubert C.J."/>
            <person name="Kuypers M.M."/>
            <person name="Milucka J."/>
        </authorList>
    </citation>
    <scope>NUCLEOTIDE SEQUENCE [LARGE SCALE GENOMIC DNA]</scope>
    <source>
        <strain evidence="2 3">Zug</strain>
    </source>
</reference>
<accession>A0A2T4TYP6</accession>
<feature type="domain" description="FAD-binding" evidence="1">
    <location>
        <begin position="7"/>
        <end position="159"/>
    </location>
</feature>
<dbReference type="Pfam" id="PF01494">
    <property type="entry name" value="FAD_binding_3"/>
    <property type="match status" value="1"/>
</dbReference>
<dbReference type="InterPro" id="IPR050407">
    <property type="entry name" value="Geranylgeranyl_reductase"/>
</dbReference>
<proteinExistence type="predicted"/>
<dbReference type="PRINTS" id="PR00420">
    <property type="entry name" value="RNGMNOXGNASE"/>
</dbReference>
<protein>
    <recommendedName>
        <fullName evidence="1">FAD-binding domain-containing protein</fullName>
    </recommendedName>
</protein>
<dbReference type="EMBL" id="NVQC01000017">
    <property type="protein sequence ID" value="PTL36233.1"/>
    <property type="molecule type" value="Genomic_DNA"/>
</dbReference>
<comment type="caution">
    <text evidence="2">The sequence shown here is derived from an EMBL/GenBank/DDBJ whole genome shotgun (WGS) entry which is preliminary data.</text>
</comment>
<dbReference type="Proteomes" id="UP000241436">
    <property type="component" value="Unassembled WGS sequence"/>
</dbReference>
<dbReference type="InterPro" id="IPR011777">
    <property type="entry name" value="Geranylgeranyl_Rdtase_fam"/>
</dbReference>
<dbReference type="NCBIfam" id="TIGR02032">
    <property type="entry name" value="GG-red-SF"/>
    <property type="match status" value="1"/>
</dbReference>
<organism evidence="2 3">
    <name type="scientific">Candidatus Methylomirabilis limnetica</name>
    <dbReference type="NCBI Taxonomy" id="2033718"/>
    <lineage>
        <taxon>Bacteria</taxon>
        <taxon>Candidatus Methylomirabilota</taxon>
        <taxon>Candidatus Methylomirabilia</taxon>
        <taxon>Candidatus Methylomirabilales</taxon>
        <taxon>Candidatus Methylomirabilaceae</taxon>
        <taxon>Candidatus Methylomirabilis</taxon>
    </lineage>
</organism>
<gene>
    <name evidence="2" type="ORF">CLG94_06140</name>
</gene>
<dbReference type="SUPFAM" id="SSF51905">
    <property type="entry name" value="FAD/NAD(P)-binding domain"/>
    <property type="match status" value="1"/>
</dbReference>
<keyword evidence="3" id="KW-1185">Reference proteome</keyword>
<dbReference type="Gene3D" id="3.50.50.60">
    <property type="entry name" value="FAD/NAD(P)-binding domain"/>
    <property type="match status" value="1"/>
</dbReference>
<dbReference type="GO" id="GO:0016628">
    <property type="term" value="F:oxidoreductase activity, acting on the CH-CH group of donors, NAD or NADP as acceptor"/>
    <property type="evidence" value="ECO:0007669"/>
    <property type="project" value="InterPro"/>
</dbReference>
<dbReference type="GO" id="GO:0071949">
    <property type="term" value="F:FAD binding"/>
    <property type="evidence" value="ECO:0007669"/>
    <property type="project" value="InterPro"/>
</dbReference>
<evidence type="ECO:0000313" key="3">
    <source>
        <dbReference type="Proteomes" id="UP000241436"/>
    </source>
</evidence>
<sequence length="401" mass="43115">MRDLVRYDTIVVGGGPAGATAAMALAKAGAKVLLLERRRLPRYKACGGCLSRRVERLLPFDLGELNEESITNLTFTWRGRNPVEATFSEPVAYMVWRDTFDQALCGRAVDAGAELQDGQAVRSVKESANGVEVDLGGRTEIADFVIGADGACGVVARDLFPDRAQPMAVGLDAEIPLTSAGEAALRGRVIIDVGRTPGGYCWAFPKRGVASVGVSIDRRSAKRALPCLTAFLSAGGFSNGKAVRTTGAMIPVYHDGTGPIHRGRALLTGDAACLVDPFLGEGIYYAIQSGQLAARAIVRAGSDGGDLQWYQAAISTEITPALEAAGRLSRAAHRLPWLWFQVLRRRRGVIDLYRKVLIGEESYESFEDQVWAGTPRSIVMLFDLLAGRGGFSGRRQELGSW</sequence>
<dbReference type="InterPro" id="IPR002938">
    <property type="entry name" value="FAD-bd"/>
</dbReference>
<dbReference type="PANTHER" id="PTHR42685">
    <property type="entry name" value="GERANYLGERANYL DIPHOSPHATE REDUCTASE"/>
    <property type="match status" value="1"/>
</dbReference>
<name>A0A2T4TYP6_9BACT</name>
<evidence type="ECO:0000313" key="2">
    <source>
        <dbReference type="EMBL" id="PTL36233.1"/>
    </source>
</evidence>
<dbReference type="PANTHER" id="PTHR42685:SF22">
    <property type="entry name" value="CONDITIONED MEDIUM FACTOR RECEPTOR 1"/>
    <property type="match status" value="1"/>
</dbReference>
<evidence type="ECO:0000259" key="1">
    <source>
        <dbReference type="Pfam" id="PF01494"/>
    </source>
</evidence>